<name>A0A432W988_9GAMM</name>
<proteinExistence type="predicted"/>
<comment type="caution">
    <text evidence="1">The sequence shown here is derived from an EMBL/GenBank/DDBJ whole genome shotgun (WGS) entry which is preliminary data.</text>
</comment>
<evidence type="ECO:0000313" key="2">
    <source>
        <dbReference type="Proteomes" id="UP000288293"/>
    </source>
</evidence>
<dbReference type="Proteomes" id="UP000288293">
    <property type="component" value="Unassembled WGS sequence"/>
</dbReference>
<gene>
    <name evidence="1" type="ORF">CWE09_07905</name>
</gene>
<evidence type="ECO:0000313" key="1">
    <source>
        <dbReference type="EMBL" id="RUO26615.1"/>
    </source>
</evidence>
<dbReference type="AlphaFoldDB" id="A0A432W988"/>
<dbReference type="RefSeq" id="WP_126803424.1">
    <property type="nucleotide sequence ID" value="NZ_PIPL01000001.1"/>
</dbReference>
<protein>
    <recommendedName>
        <fullName evidence="3">DUF721 domain-containing protein</fullName>
    </recommendedName>
</protein>
<evidence type="ECO:0008006" key="3">
    <source>
        <dbReference type="Google" id="ProtNLM"/>
    </source>
</evidence>
<dbReference type="Pfam" id="PF05258">
    <property type="entry name" value="DciA"/>
    <property type="match status" value="1"/>
</dbReference>
<accession>A0A432W988</accession>
<reference evidence="1 2" key="1">
    <citation type="journal article" date="2011" name="Front. Microbiol.">
        <title>Genomic signatures of strain selection and enhancement in Bacillus atrophaeus var. globigii, a historical biowarfare simulant.</title>
        <authorList>
            <person name="Gibbons H.S."/>
            <person name="Broomall S.M."/>
            <person name="McNew L.A."/>
            <person name="Daligault H."/>
            <person name="Chapman C."/>
            <person name="Bruce D."/>
            <person name="Karavis M."/>
            <person name="Krepps M."/>
            <person name="McGregor P.A."/>
            <person name="Hong C."/>
            <person name="Park K.H."/>
            <person name="Akmal A."/>
            <person name="Feldman A."/>
            <person name="Lin J.S."/>
            <person name="Chang W.E."/>
            <person name="Higgs B.W."/>
            <person name="Demirev P."/>
            <person name="Lindquist J."/>
            <person name="Liem A."/>
            <person name="Fochler E."/>
            <person name="Read T.D."/>
            <person name="Tapia R."/>
            <person name="Johnson S."/>
            <person name="Bishop-Lilly K.A."/>
            <person name="Detter C."/>
            <person name="Han C."/>
            <person name="Sozhamannan S."/>
            <person name="Rosenzweig C.N."/>
            <person name="Skowronski E.W."/>
        </authorList>
    </citation>
    <scope>NUCLEOTIDE SEQUENCE [LARGE SCALE GENOMIC DNA]</scope>
    <source>
        <strain evidence="1 2">MLST1</strain>
    </source>
</reference>
<dbReference type="EMBL" id="PIPL01000001">
    <property type="protein sequence ID" value="RUO26615.1"/>
    <property type="molecule type" value="Genomic_DNA"/>
</dbReference>
<keyword evidence="2" id="KW-1185">Reference proteome</keyword>
<dbReference type="InterPro" id="IPR007922">
    <property type="entry name" value="DciA-like"/>
</dbReference>
<dbReference type="OrthoDB" id="6238287at2"/>
<organism evidence="1 2">
    <name type="scientific">Aliidiomarina minuta</name>
    <dbReference type="NCBI Taxonomy" id="880057"/>
    <lineage>
        <taxon>Bacteria</taxon>
        <taxon>Pseudomonadati</taxon>
        <taxon>Pseudomonadota</taxon>
        <taxon>Gammaproteobacteria</taxon>
        <taxon>Alteromonadales</taxon>
        <taxon>Idiomarinaceae</taxon>
        <taxon>Aliidiomarina</taxon>
    </lineage>
</organism>
<sequence>MVRRSAKNIRQLLQQSHIGGLQQRTEQFELWQRLWQECVPAELARHCRCTAVHSGSLKISVSSAIWTPRLRMLETHIIDYFNQFLEQPVMRCEIKVEPSLHQAASKKLNR</sequence>